<reference evidence="2 3" key="1">
    <citation type="journal article" date="2017" name="BMC Biol.">
        <title>Genomic innovations, transcriptional plasticity and gene loss underlying the evolution and divergence of two highly polyphagous and invasive Helicoverpa pest species.</title>
        <authorList>
            <person name="Pearce S.L."/>
            <person name="Clarke D.F."/>
            <person name="East P.D."/>
            <person name="Elfekih S."/>
            <person name="Gordon K.H."/>
            <person name="Jermiin L.S."/>
            <person name="McGaughran A."/>
            <person name="Oakeshott J.G."/>
            <person name="Papanikolaou A."/>
            <person name="Perera O.P."/>
            <person name="Rane R.V."/>
            <person name="Richards S."/>
            <person name="Tay W.T."/>
            <person name="Walsh T.K."/>
            <person name="Anderson A."/>
            <person name="Anderson C.J."/>
            <person name="Asgari S."/>
            <person name="Board P.G."/>
            <person name="Bretschneider A."/>
            <person name="Campbell P.M."/>
            <person name="Chertemps T."/>
            <person name="Christeller J.T."/>
            <person name="Coppin C.W."/>
            <person name="Downes S.J."/>
            <person name="Duan G."/>
            <person name="Farnsworth C.A."/>
            <person name="Good R.T."/>
            <person name="Han L.B."/>
            <person name="Han Y.C."/>
            <person name="Hatje K."/>
            <person name="Horne I."/>
            <person name="Huang Y.P."/>
            <person name="Hughes D.S."/>
            <person name="Jacquin-Joly E."/>
            <person name="James W."/>
            <person name="Jhangiani S."/>
            <person name="Kollmar M."/>
            <person name="Kuwar S.S."/>
            <person name="Li S."/>
            <person name="Liu N.Y."/>
            <person name="Maibeche M.T."/>
            <person name="Miller J.R."/>
            <person name="Montagne N."/>
            <person name="Perry T."/>
            <person name="Qu J."/>
            <person name="Song S.V."/>
            <person name="Sutton G.G."/>
            <person name="Vogel H."/>
            <person name="Walenz B.P."/>
            <person name="Xu W."/>
            <person name="Zhang H.J."/>
            <person name="Zou Z."/>
            <person name="Batterham P."/>
            <person name="Edwards O.R."/>
            <person name="Feyereisen R."/>
            <person name="Gibbs R.A."/>
            <person name="Heckel D.G."/>
            <person name="McGrath A."/>
            <person name="Robin C."/>
            <person name="Scherer S.E."/>
            <person name="Worley K.C."/>
            <person name="Wu Y.D."/>
        </authorList>
    </citation>
    <scope>NUCLEOTIDE SEQUENCE [LARGE SCALE GENOMIC DNA]</scope>
    <source>
        <strain evidence="2">Harm_GR_Male_#8</strain>
        <tissue evidence="2">Whole organism</tissue>
    </source>
</reference>
<evidence type="ECO:0008006" key="4">
    <source>
        <dbReference type="Google" id="ProtNLM"/>
    </source>
</evidence>
<name>A0A2W1BEJ7_HELAM</name>
<protein>
    <recommendedName>
        <fullName evidence="4">Retrotransposon gag domain-containing protein</fullName>
    </recommendedName>
</protein>
<feature type="compositionally biased region" description="Acidic residues" evidence="1">
    <location>
        <begin position="344"/>
        <end position="360"/>
    </location>
</feature>
<dbReference type="AlphaFoldDB" id="A0A2W1BEJ7"/>
<dbReference type="EMBL" id="KZ150339">
    <property type="protein sequence ID" value="PZC71316.1"/>
    <property type="molecule type" value="Genomic_DNA"/>
</dbReference>
<sequence>MSSLTLEKFECDGEAGSVGARWERWKRGLYIYLEAADVTTSSKKRASLLHWGGQELQEVLFNIPGGYITSNEAGQDKDVFEVAIKKLDEYFAPKQNKRYERHLFRQMKQEENEKFEKYLVRLRQQALKCQFTDVDDNLIDQIIEKCSSEELRKKVLRAGEKITLTEVITEANTLEVVERQLGDFSQKGKDTVSKIEIQEKDKPFMKNNKKECFRCGSWNHLAYDAKCPAKDYAEQNVEDFDVRDKDKEQKEKGREYADKKRRAREVELEIGDKVYVKNTNKSNKLSLNFDTTTYTVKSKTGGDVEVQNDETGQQFRRNILHLKKVEGEWKSMNKETEGQHSEIAVEESSEEDVGDDETNY</sequence>
<accession>A0A2W1BEJ7</accession>
<gene>
    <name evidence="2" type="primary">HaOG213653</name>
    <name evidence="2" type="ORF">B5X24_HaOG213653</name>
</gene>
<feature type="region of interest" description="Disordered" evidence="1">
    <location>
        <begin position="330"/>
        <end position="360"/>
    </location>
</feature>
<organism evidence="2 3">
    <name type="scientific">Helicoverpa armigera</name>
    <name type="common">Cotton bollworm</name>
    <name type="synonym">Heliothis armigera</name>
    <dbReference type="NCBI Taxonomy" id="29058"/>
    <lineage>
        <taxon>Eukaryota</taxon>
        <taxon>Metazoa</taxon>
        <taxon>Ecdysozoa</taxon>
        <taxon>Arthropoda</taxon>
        <taxon>Hexapoda</taxon>
        <taxon>Insecta</taxon>
        <taxon>Pterygota</taxon>
        <taxon>Neoptera</taxon>
        <taxon>Endopterygota</taxon>
        <taxon>Lepidoptera</taxon>
        <taxon>Glossata</taxon>
        <taxon>Ditrysia</taxon>
        <taxon>Noctuoidea</taxon>
        <taxon>Noctuidae</taxon>
        <taxon>Heliothinae</taxon>
        <taxon>Helicoverpa</taxon>
    </lineage>
</organism>
<dbReference type="OrthoDB" id="10068564at2759"/>
<evidence type="ECO:0000313" key="3">
    <source>
        <dbReference type="Proteomes" id="UP000249218"/>
    </source>
</evidence>
<evidence type="ECO:0000313" key="2">
    <source>
        <dbReference type="EMBL" id="PZC71316.1"/>
    </source>
</evidence>
<proteinExistence type="predicted"/>
<dbReference type="Proteomes" id="UP000249218">
    <property type="component" value="Unassembled WGS sequence"/>
</dbReference>
<feature type="compositionally biased region" description="Basic and acidic residues" evidence="1">
    <location>
        <begin position="330"/>
        <end position="340"/>
    </location>
</feature>
<feature type="region of interest" description="Disordered" evidence="1">
    <location>
        <begin position="243"/>
        <end position="262"/>
    </location>
</feature>
<keyword evidence="3" id="KW-1185">Reference proteome</keyword>
<dbReference type="PANTHER" id="PTHR33198">
    <property type="entry name" value="ANK_REP_REGION DOMAIN-CONTAINING PROTEIN-RELATED"/>
    <property type="match status" value="1"/>
</dbReference>
<dbReference type="PANTHER" id="PTHR33198:SF21">
    <property type="entry name" value="RETROTRANSPOSON GAG DOMAIN-CONTAINING PROTEIN"/>
    <property type="match status" value="1"/>
</dbReference>
<evidence type="ECO:0000256" key="1">
    <source>
        <dbReference type="SAM" id="MobiDB-lite"/>
    </source>
</evidence>